<gene>
    <name evidence="2" type="ORF">MKZ38_001664</name>
</gene>
<reference evidence="2" key="1">
    <citation type="submission" date="2022-07" db="EMBL/GenBank/DDBJ databases">
        <title>Draft genome sequence of Zalerion maritima ATCC 34329, a (micro)plastics degrading marine fungus.</title>
        <authorList>
            <person name="Paco A."/>
            <person name="Goncalves M.F.M."/>
            <person name="Rocha-Santos T.A.P."/>
            <person name="Alves A."/>
        </authorList>
    </citation>
    <scope>NUCLEOTIDE SEQUENCE</scope>
    <source>
        <strain evidence="2">ATCC 34329</strain>
    </source>
</reference>
<dbReference type="InterPro" id="IPR041667">
    <property type="entry name" value="Cupin_8"/>
</dbReference>
<protein>
    <recommendedName>
        <fullName evidence="1">JmjC domain-containing protein</fullName>
    </recommendedName>
</protein>
<dbReference type="PANTHER" id="PTHR12461:SF105">
    <property type="entry name" value="HYPOXIA-INDUCIBLE FACTOR 1-ALPHA INHIBITOR"/>
    <property type="match status" value="1"/>
</dbReference>
<dbReference type="PROSITE" id="PS51184">
    <property type="entry name" value="JMJC"/>
    <property type="match status" value="1"/>
</dbReference>
<organism evidence="2 3">
    <name type="scientific">Zalerion maritima</name>
    <dbReference type="NCBI Taxonomy" id="339359"/>
    <lineage>
        <taxon>Eukaryota</taxon>
        <taxon>Fungi</taxon>
        <taxon>Dikarya</taxon>
        <taxon>Ascomycota</taxon>
        <taxon>Pezizomycotina</taxon>
        <taxon>Sordariomycetes</taxon>
        <taxon>Lulworthiomycetidae</taxon>
        <taxon>Lulworthiales</taxon>
        <taxon>Lulworthiaceae</taxon>
        <taxon>Zalerion</taxon>
    </lineage>
</organism>
<name>A0AAD5RXQ8_9PEZI</name>
<evidence type="ECO:0000313" key="2">
    <source>
        <dbReference type="EMBL" id="KAJ2901585.1"/>
    </source>
</evidence>
<sequence>MLGSKDSTPAMTSFNFATNKFTTPVVLKADVNDTTRRSFLDLGSKEKHRLPTRKPNPYIPSAIIRWFDSTGENFRIPVNFSSFFKKKAGRCNLLFPVEIIRPARHRLVSPTKKSTPVALKGEEEGSKGDREVFQKKNIPLFGLPQVFSQRNPPDFTIYMAQVPIDDLPKELREDLPLPFMISQAAVADIYGSSVWLGSEPTYTSLHRDPNPNYFLQLCGRKYIRLLHPDFGARVYKDVQMSLGSSGNARMRGNEMMTGPEKEALEAAMWGDWFDNGNTPSPSSEVLEIDTLPPPALKQKLTEDVIWEAVVDPGDALFIPLGWWHSVRSSHADARLNGSANWWFRYHEERPMPSIPVIKKSSTEVRYR</sequence>
<dbReference type="Pfam" id="PF13621">
    <property type="entry name" value="Cupin_8"/>
    <property type="match status" value="1"/>
</dbReference>
<dbReference type="PANTHER" id="PTHR12461">
    <property type="entry name" value="HYPOXIA-INDUCIBLE FACTOR 1 ALPHA INHIBITOR-RELATED"/>
    <property type="match status" value="1"/>
</dbReference>
<keyword evidence="3" id="KW-1185">Reference proteome</keyword>
<dbReference type="Gene3D" id="2.60.120.650">
    <property type="entry name" value="Cupin"/>
    <property type="match status" value="1"/>
</dbReference>
<dbReference type="EMBL" id="JAKWBI020000146">
    <property type="protein sequence ID" value="KAJ2901585.1"/>
    <property type="molecule type" value="Genomic_DNA"/>
</dbReference>
<feature type="domain" description="JmjC" evidence="1">
    <location>
        <begin position="166"/>
        <end position="360"/>
    </location>
</feature>
<dbReference type="InterPro" id="IPR003347">
    <property type="entry name" value="JmjC_dom"/>
</dbReference>
<dbReference type="AlphaFoldDB" id="A0AAD5RXQ8"/>
<evidence type="ECO:0000313" key="3">
    <source>
        <dbReference type="Proteomes" id="UP001201980"/>
    </source>
</evidence>
<comment type="caution">
    <text evidence="2">The sequence shown here is derived from an EMBL/GenBank/DDBJ whole genome shotgun (WGS) entry which is preliminary data.</text>
</comment>
<dbReference type="Proteomes" id="UP001201980">
    <property type="component" value="Unassembled WGS sequence"/>
</dbReference>
<accession>A0AAD5RXQ8</accession>
<proteinExistence type="predicted"/>
<evidence type="ECO:0000259" key="1">
    <source>
        <dbReference type="PROSITE" id="PS51184"/>
    </source>
</evidence>
<dbReference type="SMART" id="SM00558">
    <property type="entry name" value="JmjC"/>
    <property type="match status" value="1"/>
</dbReference>
<dbReference type="SUPFAM" id="SSF51197">
    <property type="entry name" value="Clavaminate synthase-like"/>
    <property type="match status" value="1"/>
</dbReference>